<dbReference type="AlphaFoldDB" id="A0A392V7L3"/>
<dbReference type="EMBL" id="LXQA011067176">
    <property type="protein sequence ID" value="MCI83442.1"/>
    <property type="molecule type" value="Genomic_DNA"/>
</dbReference>
<protein>
    <submittedName>
        <fullName evidence="2">Uncharacterized protein</fullName>
    </submittedName>
</protein>
<feature type="compositionally biased region" description="Basic and acidic residues" evidence="1">
    <location>
        <begin position="8"/>
        <end position="25"/>
    </location>
</feature>
<accession>A0A392V7L3</accession>
<feature type="non-terminal residue" evidence="2">
    <location>
        <position position="25"/>
    </location>
</feature>
<sequence length="25" mass="2900">MQSLLMEGEEHQVEKEIKGQVAEKE</sequence>
<evidence type="ECO:0000313" key="3">
    <source>
        <dbReference type="Proteomes" id="UP000265520"/>
    </source>
</evidence>
<name>A0A392V7L3_9FABA</name>
<comment type="caution">
    <text evidence="2">The sequence shown here is derived from an EMBL/GenBank/DDBJ whole genome shotgun (WGS) entry which is preliminary data.</text>
</comment>
<proteinExistence type="predicted"/>
<reference evidence="2 3" key="1">
    <citation type="journal article" date="2018" name="Front. Plant Sci.">
        <title>Red Clover (Trifolium pratense) and Zigzag Clover (T. medium) - A Picture of Genomic Similarities and Differences.</title>
        <authorList>
            <person name="Dluhosova J."/>
            <person name="Istvanek J."/>
            <person name="Nedelnik J."/>
            <person name="Repkova J."/>
        </authorList>
    </citation>
    <scope>NUCLEOTIDE SEQUENCE [LARGE SCALE GENOMIC DNA]</scope>
    <source>
        <strain evidence="3">cv. 10/8</strain>
        <tissue evidence="2">Leaf</tissue>
    </source>
</reference>
<evidence type="ECO:0000313" key="2">
    <source>
        <dbReference type="EMBL" id="MCI83442.1"/>
    </source>
</evidence>
<organism evidence="2 3">
    <name type="scientific">Trifolium medium</name>
    <dbReference type="NCBI Taxonomy" id="97028"/>
    <lineage>
        <taxon>Eukaryota</taxon>
        <taxon>Viridiplantae</taxon>
        <taxon>Streptophyta</taxon>
        <taxon>Embryophyta</taxon>
        <taxon>Tracheophyta</taxon>
        <taxon>Spermatophyta</taxon>
        <taxon>Magnoliopsida</taxon>
        <taxon>eudicotyledons</taxon>
        <taxon>Gunneridae</taxon>
        <taxon>Pentapetalae</taxon>
        <taxon>rosids</taxon>
        <taxon>fabids</taxon>
        <taxon>Fabales</taxon>
        <taxon>Fabaceae</taxon>
        <taxon>Papilionoideae</taxon>
        <taxon>50 kb inversion clade</taxon>
        <taxon>NPAAA clade</taxon>
        <taxon>Hologalegina</taxon>
        <taxon>IRL clade</taxon>
        <taxon>Trifolieae</taxon>
        <taxon>Trifolium</taxon>
    </lineage>
</organism>
<evidence type="ECO:0000256" key="1">
    <source>
        <dbReference type="SAM" id="MobiDB-lite"/>
    </source>
</evidence>
<keyword evidence="3" id="KW-1185">Reference proteome</keyword>
<dbReference type="Proteomes" id="UP000265520">
    <property type="component" value="Unassembled WGS sequence"/>
</dbReference>
<feature type="region of interest" description="Disordered" evidence="1">
    <location>
        <begin position="1"/>
        <end position="25"/>
    </location>
</feature>